<evidence type="ECO:0000256" key="7">
    <source>
        <dbReference type="ARBA" id="ARBA00022840"/>
    </source>
</evidence>
<evidence type="ECO:0000256" key="11">
    <source>
        <dbReference type="SAM" id="MobiDB-lite"/>
    </source>
</evidence>
<dbReference type="PROSITE" id="PS51984">
    <property type="entry name" value="CPB1"/>
    <property type="match status" value="1"/>
</dbReference>
<dbReference type="InterPro" id="IPR008266">
    <property type="entry name" value="Tyr_kinase_AS"/>
</dbReference>
<feature type="compositionally biased region" description="Polar residues" evidence="11">
    <location>
        <begin position="300"/>
        <end position="323"/>
    </location>
</feature>
<reference evidence="12" key="1">
    <citation type="submission" date="2020-11" db="EMBL/GenBank/DDBJ databases">
        <authorList>
            <person name="Tran Van P."/>
        </authorList>
    </citation>
    <scope>NUCLEOTIDE SEQUENCE</scope>
</reference>
<dbReference type="InterPro" id="IPR017441">
    <property type="entry name" value="Protein_kinase_ATP_BS"/>
</dbReference>
<protein>
    <recommendedName>
        <fullName evidence="10">Serine/threonine-protein kinase SAK</fullName>
    </recommendedName>
    <alternativeName>
        <fullName evidence="9">Serine/threonine-protein kinase Sak</fullName>
    </alternativeName>
</protein>
<dbReference type="GO" id="GO:0004674">
    <property type="term" value="F:protein serine/threonine kinase activity"/>
    <property type="evidence" value="ECO:0007669"/>
    <property type="project" value="UniProtKB-KW"/>
</dbReference>
<feature type="region of interest" description="Disordered" evidence="11">
    <location>
        <begin position="298"/>
        <end position="337"/>
    </location>
</feature>
<feature type="compositionally biased region" description="Polar residues" evidence="11">
    <location>
        <begin position="715"/>
        <end position="730"/>
    </location>
</feature>
<dbReference type="Pfam" id="PF18409">
    <property type="entry name" value="Plk4_PB2"/>
    <property type="match status" value="1"/>
</dbReference>
<dbReference type="InterPro" id="IPR033698">
    <property type="entry name" value="POLO_box_Plk4_2"/>
</dbReference>
<dbReference type="InterPro" id="IPR047108">
    <property type="entry name" value="Plk4-like_POLO_box_2_sf"/>
</dbReference>
<dbReference type="OrthoDB" id="10004143at2759"/>
<dbReference type="GO" id="GO:0005524">
    <property type="term" value="F:ATP binding"/>
    <property type="evidence" value="ECO:0007669"/>
    <property type="project" value="UniProtKB-UniRule"/>
</dbReference>
<feature type="region of interest" description="Disordered" evidence="11">
    <location>
        <begin position="379"/>
        <end position="399"/>
    </location>
</feature>
<dbReference type="PROSITE" id="PS50011">
    <property type="entry name" value="PROTEIN_KINASE_DOM"/>
    <property type="match status" value="1"/>
</dbReference>
<dbReference type="InterPro" id="IPR000719">
    <property type="entry name" value="Prot_kinase_dom"/>
</dbReference>
<dbReference type="AlphaFoldDB" id="A0A7R8W513"/>
<dbReference type="InterPro" id="IPR033699">
    <property type="entry name" value="POLO_box_Plk4_1"/>
</dbReference>
<dbReference type="Pfam" id="PF18190">
    <property type="entry name" value="Plk4_PB1"/>
    <property type="match status" value="1"/>
</dbReference>
<feature type="compositionally biased region" description="Low complexity" evidence="11">
    <location>
        <begin position="328"/>
        <end position="337"/>
    </location>
</feature>
<dbReference type="FunFam" id="3.30.200.20:FF:000042">
    <property type="entry name" value="Aurora kinase A"/>
    <property type="match status" value="1"/>
</dbReference>
<keyword evidence="3" id="KW-0723">Serine/threonine-protein kinase</keyword>
<evidence type="ECO:0000313" key="12">
    <source>
        <dbReference type="EMBL" id="CAD7222820.1"/>
    </source>
</evidence>
<evidence type="ECO:0000256" key="4">
    <source>
        <dbReference type="ARBA" id="ARBA00022679"/>
    </source>
</evidence>
<gene>
    <name evidence="12" type="ORF">CTOB1V02_LOCUS817</name>
</gene>
<name>A0A7R8W513_9CRUS</name>
<keyword evidence="8" id="KW-0206">Cytoskeleton</keyword>
<evidence type="ECO:0000256" key="5">
    <source>
        <dbReference type="ARBA" id="ARBA00022741"/>
    </source>
</evidence>
<keyword evidence="7" id="KW-0067">ATP-binding</keyword>
<dbReference type="PANTHER" id="PTHR24345">
    <property type="entry name" value="SERINE/THREONINE-PROTEIN KINASE PLK"/>
    <property type="match status" value="1"/>
</dbReference>
<evidence type="ECO:0000256" key="10">
    <source>
        <dbReference type="ARBA" id="ARBA00030924"/>
    </source>
</evidence>
<dbReference type="PROSITE" id="PS00107">
    <property type="entry name" value="PROTEIN_KINASE_ATP"/>
    <property type="match status" value="1"/>
</dbReference>
<organism evidence="12">
    <name type="scientific">Cyprideis torosa</name>
    <dbReference type="NCBI Taxonomy" id="163714"/>
    <lineage>
        <taxon>Eukaryota</taxon>
        <taxon>Metazoa</taxon>
        <taxon>Ecdysozoa</taxon>
        <taxon>Arthropoda</taxon>
        <taxon>Crustacea</taxon>
        <taxon>Oligostraca</taxon>
        <taxon>Ostracoda</taxon>
        <taxon>Podocopa</taxon>
        <taxon>Podocopida</taxon>
        <taxon>Cytherocopina</taxon>
        <taxon>Cytheroidea</taxon>
        <taxon>Cytherideidae</taxon>
        <taxon>Cyprideis</taxon>
    </lineage>
</organism>
<feature type="region of interest" description="Disordered" evidence="11">
    <location>
        <begin position="659"/>
        <end position="766"/>
    </location>
</feature>
<comment type="subcellular location">
    <subcellularLocation>
        <location evidence="1">Cytoplasm</location>
        <location evidence="1">Cytoskeleton</location>
        <location evidence="1">Microtubule organizing center</location>
        <location evidence="1">Centrosome</location>
        <location evidence="1">Centriole</location>
    </subcellularLocation>
</comment>
<dbReference type="FunFam" id="1.10.510.10:FF:000571">
    <property type="entry name" value="Maternal embryonic leucine zipper kinase"/>
    <property type="match status" value="1"/>
</dbReference>
<evidence type="ECO:0000256" key="2">
    <source>
        <dbReference type="ARBA" id="ARBA00022490"/>
    </source>
</evidence>
<feature type="compositionally biased region" description="Low complexity" evidence="11">
    <location>
        <begin position="679"/>
        <end position="694"/>
    </location>
</feature>
<dbReference type="PROSITE" id="PS00109">
    <property type="entry name" value="PROTEIN_KINASE_TYR"/>
    <property type="match status" value="1"/>
</dbReference>
<dbReference type="Gene3D" id="2.40.50.930">
    <property type="match status" value="1"/>
</dbReference>
<dbReference type="GO" id="GO:0005634">
    <property type="term" value="C:nucleus"/>
    <property type="evidence" value="ECO:0007669"/>
    <property type="project" value="TreeGrafter"/>
</dbReference>
<dbReference type="InterPro" id="IPR011009">
    <property type="entry name" value="Kinase-like_dom_sf"/>
</dbReference>
<dbReference type="InterPro" id="IPR046437">
    <property type="entry name" value="Ser_Thr-PK_POLO_box_1_sf"/>
</dbReference>
<evidence type="ECO:0000256" key="6">
    <source>
        <dbReference type="ARBA" id="ARBA00022777"/>
    </source>
</evidence>
<sequence length="887" mass="97872">MTYPDRIEDYEVLTLLGKGGFASVYRAKCRETGEEVAIKMIAKKSMRTAGLALRVHQEVSIHSRLKHPSVLEVLTFFEDDRYVYLVLELCEKGDLAKYVKNYGSPGLPENEAADFLRQIIEGLVYLQHHKILHRDLTLANVLLTDDLSAKIADFGLSTQLRFVGDSHTTMCGTPNFIPPEIATRKEHGLEADLWAVGAMAYTILVGKPPFEGTEPSDVQQTLRRVVSGKYEIPNYLSQAAKDFIAGLLRKNPQERFKLVDLLSHPFLSQRNIDLQQPLFVLKAKTPVTSSSPKRCPIFSWTHSQSSGHGTASLNPSLDPSHNSMDLPGSSVQAGSSSTQSLLLQKQVKDALLSLPKLCPPMAEGPVRVAAPERELRSTSACFSRQSDSTAPDAKSGSGSWKLRPFTTIRLKPLRQRTRMAMLTLTSEGNVVVELIRGQDRVVEVNWFSKDGEKMLVYRPPGDGKPLDANTPVSIPMDSSSHFFHFDSLPQKLLKKYLFASRFVELVRAKTTKLTQYTDKGKASLMENGDFEFGFYSGMIFSRKAEFVCLFPERKPSVEISECLRSRDIRFSSVKSTGEKVQIRANMHRNSSSDYSSTSDLRITLKNLSGAVIEEAHGSLNTEEREMIAHAKTVYRHTELLHSALNSLETATLSMFPAVVGRKPSPSSSAAPSTPQNRFSRWSSTSSPSPVAQPSLARLPHLSTSSLDVGPRFNWERSSSIPAETADSVQSGRRRHNSAAQGSRETDRGDSGILMSSGSASRGWDGEGRAGYGQLSKGARYGSTSSLPVTSLVPSSGCSDQWRSQAVAPKSVFVPGVGWVSQEVTGEFSFKYPDGSELKLNPEISLVEEKNSDGSWRRFFQQDKLPPCIEEKLRELPRAIQALTAGTA</sequence>
<proteinExistence type="predicted"/>
<keyword evidence="6" id="KW-0418">Kinase</keyword>
<evidence type="ECO:0000256" key="8">
    <source>
        <dbReference type="ARBA" id="ARBA00023212"/>
    </source>
</evidence>
<dbReference type="GO" id="GO:0005814">
    <property type="term" value="C:centriole"/>
    <property type="evidence" value="ECO:0007669"/>
    <property type="project" value="UniProtKB-SubCell"/>
</dbReference>
<dbReference type="PROSITE" id="PS51985">
    <property type="entry name" value="CPB2"/>
    <property type="match status" value="1"/>
</dbReference>
<dbReference type="EMBL" id="OB660107">
    <property type="protein sequence ID" value="CAD7222820.1"/>
    <property type="molecule type" value="Genomic_DNA"/>
</dbReference>
<dbReference type="Pfam" id="PF00069">
    <property type="entry name" value="Pkinase"/>
    <property type="match status" value="1"/>
</dbReference>
<dbReference type="SUPFAM" id="SSF82615">
    <property type="entry name" value="Polo-box domain"/>
    <property type="match status" value="1"/>
</dbReference>
<accession>A0A7R8W513</accession>
<evidence type="ECO:0000256" key="9">
    <source>
        <dbReference type="ARBA" id="ARBA00030429"/>
    </source>
</evidence>
<dbReference type="Gene3D" id="1.10.510.10">
    <property type="entry name" value="Transferase(Phosphotransferase) domain 1"/>
    <property type="match status" value="1"/>
</dbReference>
<evidence type="ECO:0000256" key="3">
    <source>
        <dbReference type="ARBA" id="ARBA00022527"/>
    </source>
</evidence>
<evidence type="ECO:0000256" key="1">
    <source>
        <dbReference type="ARBA" id="ARBA00004114"/>
    </source>
</evidence>
<dbReference type="PANTHER" id="PTHR24345:SF91">
    <property type="entry name" value="SERINE_THREONINE-PROTEIN KINASE PLK4"/>
    <property type="match status" value="1"/>
</dbReference>
<dbReference type="Gene3D" id="3.30.1120.130">
    <property type="match status" value="1"/>
</dbReference>
<keyword evidence="5" id="KW-0547">Nucleotide-binding</keyword>
<dbReference type="Gene3D" id="3.30.1120.120">
    <property type="match status" value="1"/>
</dbReference>
<feature type="compositionally biased region" description="Low complexity" evidence="11">
    <location>
        <begin position="663"/>
        <end position="672"/>
    </location>
</feature>
<dbReference type="SUPFAM" id="SSF56112">
    <property type="entry name" value="Protein kinase-like (PK-like)"/>
    <property type="match status" value="1"/>
</dbReference>
<feature type="compositionally biased region" description="Polar residues" evidence="11">
    <location>
        <begin position="379"/>
        <end position="389"/>
    </location>
</feature>
<keyword evidence="4" id="KW-0808">Transferase</keyword>
<keyword evidence="2" id="KW-0963">Cytoplasm</keyword>